<evidence type="ECO:0000313" key="5">
    <source>
        <dbReference type="Proteomes" id="UP000319209"/>
    </source>
</evidence>
<evidence type="ECO:0000313" key="4">
    <source>
        <dbReference type="EMBL" id="QDO94476.1"/>
    </source>
</evidence>
<dbReference type="InterPro" id="IPR002469">
    <property type="entry name" value="Peptidase_S9B_N"/>
</dbReference>
<dbReference type="SUPFAM" id="SSF53474">
    <property type="entry name" value="alpha/beta-Hydrolases"/>
    <property type="match status" value="1"/>
</dbReference>
<sequence length="792" mass="90019">MHKKILLSLILLGSTFITKAQNNNSSNLSIRQIMQGDSFVGHLPSNVHWSENGSTIYFNWNPENAYSDSLYAVTTKTKAIKKVPFNTAYNLPATRGTYNTDKTKKIYSKHGDVFVMDVSSEKITQITNTQASERNVHFTANEKQIAYVLETNIYTWDMATGETTQITNFTNKKNKEDKRSAKDNWLYQDQLELFEVLQTRKAKQDAEDYFEAKTDLKKPLAIPTKGVRVLNQQISPDGKYVTYLTVKQANNKGTITPHYVTESGYTEDQKTRSKVGDTPDTYQLHIYDITNRKTYPVVLDNLEGLDYIPEYTKEYPDKDYKNDNRIGYISGPVWNADGSKAVLDINTNDYKDRWIVLLNVAEGTVTNLNHQHNKAWIAGPGIGGYRGGALGWMPDQKSIWFQSEVTGYSHLYTLNTTSKKEKALTSGDFEIYNPFLSNDKKHWYFTANKNHPGDRQFYSMPINGGKLTQLTTKVGGNDVTLSPDETQMAILYSYSNKPTELFLKDNPLFSKTNSEAIQLTQSTTKAFNSYSWRAPEVITFKAEDGAKVHARLYNPKPEVKNKAAVIFVHGAGYLQNAHKWWSSYFREYMFHNILVDNGYTVLDIDYRGSAGYGSEWRTGIYRHMGGKDLSDQVDGATYLINELSIDKNKIGIYGGSYGGFITLMAMFNEADTFKAGAAIRSVGDWAAYNHGYTARILNTPVTDSLAYRRSSPIYFADGLKGDLLILHGMVDDNVHFQDMVRLSQRLIELEKSNWEMAIYPVERHGFVEPSSWTDEYNRIFKLFNQSLLGIKP</sequence>
<feature type="signal peptide" evidence="1">
    <location>
        <begin position="1"/>
        <end position="20"/>
    </location>
</feature>
<evidence type="ECO:0000259" key="3">
    <source>
        <dbReference type="Pfam" id="PF00930"/>
    </source>
</evidence>
<feature type="chain" id="PRO_5021935184" evidence="1">
    <location>
        <begin position="21"/>
        <end position="792"/>
    </location>
</feature>
<evidence type="ECO:0000259" key="2">
    <source>
        <dbReference type="Pfam" id="PF00326"/>
    </source>
</evidence>
<name>A0A516GSH9_9FLAO</name>
<dbReference type="InterPro" id="IPR050278">
    <property type="entry name" value="Serine_Prot_S9B/DPPIV"/>
</dbReference>
<protein>
    <submittedName>
        <fullName evidence="4">S9 family peptidase</fullName>
    </submittedName>
</protein>
<dbReference type="Pfam" id="PF00326">
    <property type="entry name" value="Peptidase_S9"/>
    <property type="match status" value="1"/>
</dbReference>
<dbReference type="PANTHER" id="PTHR11731">
    <property type="entry name" value="PROTEASE FAMILY S9B,C DIPEPTIDYL-PEPTIDASE IV-RELATED"/>
    <property type="match status" value="1"/>
</dbReference>
<dbReference type="OrthoDB" id="9812921at2"/>
<proteinExistence type="predicted"/>
<dbReference type="GO" id="GO:0006508">
    <property type="term" value="P:proteolysis"/>
    <property type="evidence" value="ECO:0007669"/>
    <property type="project" value="InterPro"/>
</dbReference>
<dbReference type="PANTHER" id="PTHR11731:SF193">
    <property type="entry name" value="DIPEPTIDYL PEPTIDASE 9"/>
    <property type="match status" value="1"/>
</dbReference>
<dbReference type="GO" id="GO:0008236">
    <property type="term" value="F:serine-type peptidase activity"/>
    <property type="evidence" value="ECO:0007669"/>
    <property type="project" value="InterPro"/>
</dbReference>
<feature type="domain" description="Dipeptidylpeptidase IV N-terminal" evidence="3">
    <location>
        <begin position="235"/>
        <end position="497"/>
    </location>
</feature>
<dbReference type="InterPro" id="IPR001375">
    <property type="entry name" value="Peptidase_S9_cat"/>
</dbReference>
<dbReference type="Proteomes" id="UP000319209">
    <property type="component" value="Chromosome"/>
</dbReference>
<dbReference type="SUPFAM" id="SSF82171">
    <property type="entry name" value="DPP6 N-terminal domain-like"/>
    <property type="match status" value="1"/>
</dbReference>
<dbReference type="Gene3D" id="3.40.50.1820">
    <property type="entry name" value="alpha/beta hydrolase"/>
    <property type="match status" value="1"/>
</dbReference>
<evidence type="ECO:0000256" key="1">
    <source>
        <dbReference type="SAM" id="SignalP"/>
    </source>
</evidence>
<organism evidence="4 5">
    <name type="scientific">Formosa sediminum</name>
    <dbReference type="NCBI Taxonomy" id="2594004"/>
    <lineage>
        <taxon>Bacteria</taxon>
        <taxon>Pseudomonadati</taxon>
        <taxon>Bacteroidota</taxon>
        <taxon>Flavobacteriia</taxon>
        <taxon>Flavobacteriales</taxon>
        <taxon>Flavobacteriaceae</taxon>
        <taxon>Formosa</taxon>
    </lineage>
</organism>
<dbReference type="Pfam" id="PF00930">
    <property type="entry name" value="DPPIV_N"/>
    <property type="match status" value="2"/>
</dbReference>
<dbReference type="Gene3D" id="2.140.10.30">
    <property type="entry name" value="Dipeptidylpeptidase IV, N-terminal domain"/>
    <property type="match status" value="2"/>
</dbReference>
<keyword evidence="1" id="KW-0732">Signal</keyword>
<dbReference type="AlphaFoldDB" id="A0A516GSH9"/>
<dbReference type="KEGG" id="fop:FNB79_11040"/>
<dbReference type="EMBL" id="CP041637">
    <property type="protein sequence ID" value="QDO94476.1"/>
    <property type="molecule type" value="Genomic_DNA"/>
</dbReference>
<dbReference type="RefSeq" id="WP_143381361.1">
    <property type="nucleotide sequence ID" value="NZ_CP041637.1"/>
</dbReference>
<feature type="domain" description="Peptidase S9 prolyl oligopeptidase catalytic" evidence="2">
    <location>
        <begin position="593"/>
        <end position="787"/>
    </location>
</feature>
<feature type="domain" description="Dipeptidylpeptidase IV N-terminal" evidence="3">
    <location>
        <begin position="107"/>
        <end position="190"/>
    </location>
</feature>
<dbReference type="InterPro" id="IPR029058">
    <property type="entry name" value="AB_hydrolase_fold"/>
</dbReference>
<reference evidence="4 5" key="1">
    <citation type="submission" date="2019-07" db="EMBL/GenBank/DDBJ databases">
        <title>Genome sequencing for Formosa sp. PS13.</title>
        <authorList>
            <person name="Park S.-J."/>
        </authorList>
    </citation>
    <scope>NUCLEOTIDE SEQUENCE [LARGE SCALE GENOMIC DNA]</scope>
    <source>
        <strain evidence="4 5">PS13</strain>
    </source>
</reference>
<dbReference type="GO" id="GO:0008239">
    <property type="term" value="F:dipeptidyl-peptidase activity"/>
    <property type="evidence" value="ECO:0007669"/>
    <property type="project" value="TreeGrafter"/>
</dbReference>
<accession>A0A516GSH9</accession>
<keyword evidence="5" id="KW-1185">Reference proteome</keyword>
<gene>
    <name evidence="4" type="ORF">FNB79_11040</name>
</gene>